<organism evidence="2 3">
    <name type="scientific">Heterodermia speciosa</name>
    <dbReference type="NCBI Taxonomy" id="116794"/>
    <lineage>
        <taxon>Eukaryota</taxon>
        <taxon>Fungi</taxon>
        <taxon>Dikarya</taxon>
        <taxon>Ascomycota</taxon>
        <taxon>Pezizomycotina</taxon>
        <taxon>Lecanoromycetes</taxon>
        <taxon>OSLEUM clade</taxon>
        <taxon>Lecanoromycetidae</taxon>
        <taxon>Caliciales</taxon>
        <taxon>Physciaceae</taxon>
        <taxon>Heterodermia</taxon>
    </lineage>
</organism>
<keyword evidence="1" id="KW-0732">Signal</keyword>
<comment type="caution">
    <text evidence="2">The sequence shown here is derived from an EMBL/GenBank/DDBJ whole genome shotgun (WGS) entry which is preliminary data.</text>
</comment>
<evidence type="ECO:0000313" key="2">
    <source>
        <dbReference type="EMBL" id="CAF9940340.1"/>
    </source>
</evidence>
<dbReference type="EMBL" id="CAJPDS010000151">
    <property type="protein sequence ID" value="CAF9940340.1"/>
    <property type="molecule type" value="Genomic_DNA"/>
</dbReference>
<feature type="chain" id="PRO_5034655327" description="Effector protein" evidence="1">
    <location>
        <begin position="20"/>
        <end position="235"/>
    </location>
</feature>
<dbReference type="Proteomes" id="UP000664521">
    <property type="component" value="Unassembled WGS sequence"/>
</dbReference>
<evidence type="ECO:0000256" key="1">
    <source>
        <dbReference type="SAM" id="SignalP"/>
    </source>
</evidence>
<protein>
    <recommendedName>
        <fullName evidence="4">Effector protein</fullName>
    </recommendedName>
</protein>
<evidence type="ECO:0000313" key="3">
    <source>
        <dbReference type="Proteomes" id="UP000664521"/>
    </source>
</evidence>
<keyword evidence="3" id="KW-1185">Reference proteome</keyword>
<proteinExistence type="predicted"/>
<reference evidence="2" key="1">
    <citation type="submission" date="2021-03" db="EMBL/GenBank/DDBJ databases">
        <authorList>
            <person name="Tagirdzhanova G."/>
        </authorList>
    </citation>
    <scope>NUCLEOTIDE SEQUENCE</scope>
</reference>
<dbReference type="AlphaFoldDB" id="A0A8H3PHC9"/>
<accession>A0A8H3PHC9</accession>
<gene>
    <name evidence="2" type="ORF">HETSPECPRED_002386</name>
</gene>
<feature type="signal peptide" evidence="1">
    <location>
        <begin position="1"/>
        <end position="19"/>
    </location>
</feature>
<sequence>MLSRPAGMLTMLLIATTQTAIIPAPHIPPPPIPIMGSTDNIHSQTPQPNDTSPSSLKFLGVDCYYLSPEKEPVSLLSCQPLFASLVQKGHIYKPGRFYNGFNFKHGQDPCTIKIFSPAKEDRLSKIYLSVSQIISYTTEVLHTCQGTGTGGANVFEGSWRISVSRDYIKTQWDFASAKRRLIAKSSLPHLPIPTFVPNHVPSVNLLKTPMPSPPLLAPQRHKPHLLTTLFAKMRL</sequence>
<evidence type="ECO:0008006" key="4">
    <source>
        <dbReference type="Google" id="ProtNLM"/>
    </source>
</evidence>
<name>A0A8H3PHC9_9LECA</name>